<evidence type="ECO:0000259" key="1">
    <source>
        <dbReference type="Pfam" id="PF23622"/>
    </source>
</evidence>
<dbReference type="eggNOG" id="ENOG502RYMX">
    <property type="taxonomic scope" value="Eukaryota"/>
</dbReference>
<dbReference type="Proteomes" id="UP000006038">
    <property type="component" value="Chromosome 6"/>
</dbReference>
<dbReference type="InterPro" id="IPR055357">
    <property type="entry name" value="LRR_At1g61320_AtMIF1"/>
</dbReference>
<keyword evidence="3" id="KW-1185">Reference proteome</keyword>
<dbReference type="PANTHER" id="PTHR34145">
    <property type="entry name" value="OS02G0105600 PROTEIN"/>
    <property type="match status" value="1"/>
</dbReference>
<dbReference type="EnsemblPlants" id="OB06G23900.1">
    <property type="protein sequence ID" value="OB06G23900.1"/>
    <property type="gene ID" value="OB06G23900"/>
</dbReference>
<dbReference type="SUPFAM" id="SSF81383">
    <property type="entry name" value="F-box domain"/>
    <property type="match status" value="1"/>
</dbReference>
<dbReference type="PANTHER" id="PTHR34145:SF48">
    <property type="entry name" value="OS01G0553400 PROTEIN"/>
    <property type="match status" value="1"/>
</dbReference>
<name>J3MEE6_ORYBR</name>
<dbReference type="InterPro" id="IPR053772">
    <property type="entry name" value="At1g61320/At1g61330-like"/>
</dbReference>
<reference evidence="2" key="2">
    <citation type="submission" date="2013-04" db="UniProtKB">
        <authorList>
            <consortium name="EnsemblPlants"/>
        </authorList>
    </citation>
    <scope>IDENTIFICATION</scope>
</reference>
<dbReference type="Pfam" id="PF23622">
    <property type="entry name" value="LRR_At1g61320_AtMIF1"/>
    <property type="match status" value="1"/>
</dbReference>
<dbReference type="HOGENOM" id="CLU_010721_3_6_1"/>
<dbReference type="STRING" id="4533.J3MEE6"/>
<dbReference type="Gene3D" id="3.80.10.10">
    <property type="entry name" value="Ribonuclease Inhibitor"/>
    <property type="match status" value="1"/>
</dbReference>
<accession>J3MEE6</accession>
<feature type="domain" description="At1g61320/AtMIF1 LRR" evidence="1">
    <location>
        <begin position="142"/>
        <end position="417"/>
    </location>
</feature>
<sequence>MASRSESRFGSDISCHPEPLLTASSLQGNSTAARRAVMVDGICLVNNKRRLELSPHVEVDNSKKITSRWVDFQSLPEDIVSRIRSQLTLKQAAQMSMVSSMFRSSWAFHPNLFFCASTFCRSSDQRKTVLGPKRFTDKVNFILSKHSGLGVSKLLVKFEQRKRHAPDIDGWVSFAIASKARVFILNFSPYTGSHKNSYSFPCHLFSDRNGSHIKVLRLDTVTLGPAPDISGFPNLKMLTLEHVLIVDNFQNFLPKCPALEWLKIRMCSQLHILHASEPLPRLKFLFVQDCEINKIELHAPNLTTFKYRGRFKVIIALHECLKLKTASIASPIEDNLEYVFTGLPAGLPHVDRLHVDVSVNTQIPGFTRPAIKFINLRLLIMKISFGFAKRFGKNAVLQLAYLLEAAPYLEGLHLDMLCIDICEEPPARDVIIHRHH</sequence>
<dbReference type="Gramene" id="OB06G23900.1">
    <property type="protein sequence ID" value="OB06G23900.1"/>
    <property type="gene ID" value="OB06G23900"/>
</dbReference>
<reference evidence="2" key="1">
    <citation type="journal article" date="2013" name="Nat. Commun.">
        <title>Whole-genome sequencing of Oryza brachyantha reveals mechanisms underlying Oryza genome evolution.</title>
        <authorList>
            <person name="Chen J."/>
            <person name="Huang Q."/>
            <person name="Gao D."/>
            <person name="Wang J."/>
            <person name="Lang Y."/>
            <person name="Liu T."/>
            <person name="Li B."/>
            <person name="Bai Z."/>
            <person name="Luis Goicoechea J."/>
            <person name="Liang C."/>
            <person name="Chen C."/>
            <person name="Zhang W."/>
            <person name="Sun S."/>
            <person name="Liao Y."/>
            <person name="Zhang X."/>
            <person name="Yang L."/>
            <person name="Song C."/>
            <person name="Wang M."/>
            <person name="Shi J."/>
            <person name="Liu G."/>
            <person name="Liu J."/>
            <person name="Zhou H."/>
            <person name="Zhou W."/>
            <person name="Yu Q."/>
            <person name="An N."/>
            <person name="Chen Y."/>
            <person name="Cai Q."/>
            <person name="Wang B."/>
            <person name="Liu B."/>
            <person name="Min J."/>
            <person name="Huang Y."/>
            <person name="Wu H."/>
            <person name="Li Z."/>
            <person name="Zhang Y."/>
            <person name="Yin Y."/>
            <person name="Song W."/>
            <person name="Jiang J."/>
            <person name="Jackson S.A."/>
            <person name="Wing R.A."/>
            <person name="Wang J."/>
            <person name="Chen M."/>
        </authorList>
    </citation>
    <scope>NUCLEOTIDE SEQUENCE [LARGE SCALE GENOMIC DNA]</scope>
    <source>
        <strain evidence="2">cv. IRGC 101232</strain>
    </source>
</reference>
<organism evidence="2">
    <name type="scientific">Oryza brachyantha</name>
    <name type="common">malo sina</name>
    <dbReference type="NCBI Taxonomy" id="4533"/>
    <lineage>
        <taxon>Eukaryota</taxon>
        <taxon>Viridiplantae</taxon>
        <taxon>Streptophyta</taxon>
        <taxon>Embryophyta</taxon>
        <taxon>Tracheophyta</taxon>
        <taxon>Spermatophyta</taxon>
        <taxon>Magnoliopsida</taxon>
        <taxon>Liliopsida</taxon>
        <taxon>Poales</taxon>
        <taxon>Poaceae</taxon>
        <taxon>BOP clade</taxon>
        <taxon>Oryzoideae</taxon>
        <taxon>Oryzeae</taxon>
        <taxon>Oryzinae</taxon>
        <taxon>Oryza</taxon>
    </lineage>
</organism>
<evidence type="ECO:0000313" key="2">
    <source>
        <dbReference type="EnsemblPlants" id="OB06G23900.1"/>
    </source>
</evidence>
<dbReference type="AlphaFoldDB" id="J3MEE6"/>
<dbReference type="SUPFAM" id="SSF52047">
    <property type="entry name" value="RNI-like"/>
    <property type="match status" value="1"/>
</dbReference>
<dbReference type="InterPro" id="IPR036047">
    <property type="entry name" value="F-box-like_dom_sf"/>
</dbReference>
<protein>
    <recommendedName>
        <fullName evidence="1">At1g61320/AtMIF1 LRR domain-containing protein</fullName>
    </recommendedName>
</protein>
<dbReference type="OMA" id="MMGEYEL"/>
<evidence type="ECO:0000313" key="3">
    <source>
        <dbReference type="Proteomes" id="UP000006038"/>
    </source>
</evidence>
<dbReference type="InterPro" id="IPR032675">
    <property type="entry name" value="LRR_dom_sf"/>
</dbReference>
<proteinExistence type="predicted"/>